<dbReference type="EMBL" id="JASBNA010000055">
    <property type="protein sequence ID" value="KAK7679796.1"/>
    <property type="molecule type" value="Genomic_DNA"/>
</dbReference>
<keyword evidence="6" id="KW-0256">Endoplasmic reticulum</keyword>
<keyword evidence="7 10" id="KW-1133">Transmembrane helix</keyword>
<dbReference type="AlphaFoldDB" id="A0AAW0FGA8"/>
<keyword evidence="9" id="KW-0961">Cell wall biogenesis/degradation</keyword>
<evidence type="ECO:0000256" key="4">
    <source>
        <dbReference type="ARBA" id="ARBA00022692"/>
    </source>
</evidence>
<gene>
    <name evidence="11" type="ORF">QCA50_017121</name>
</gene>
<dbReference type="PANTHER" id="PTHR28285:SF1">
    <property type="entry name" value="PROTEIN BIG1"/>
    <property type="match status" value="1"/>
</dbReference>
<dbReference type="GO" id="GO:0005789">
    <property type="term" value="C:endoplasmic reticulum membrane"/>
    <property type="evidence" value="ECO:0007669"/>
    <property type="project" value="UniProtKB-SubCell"/>
</dbReference>
<keyword evidence="12" id="KW-1185">Reference proteome</keyword>
<evidence type="ECO:0000256" key="8">
    <source>
        <dbReference type="ARBA" id="ARBA00023136"/>
    </source>
</evidence>
<reference evidence="11 12" key="1">
    <citation type="submission" date="2022-09" db="EMBL/GenBank/DDBJ databases">
        <authorList>
            <person name="Palmer J.M."/>
        </authorList>
    </citation>
    <scope>NUCLEOTIDE SEQUENCE [LARGE SCALE GENOMIC DNA]</scope>
    <source>
        <strain evidence="11 12">DSM 7382</strain>
    </source>
</reference>
<dbReference type="InterPro" id="IPR037654">
    <property type="entry name" value="Big1"/>
</dbReference>
<comment type="subcellular location">
    <subcellularLocation>
        <location evidence="1">Endoplasmic reticulum membrane</location>
        <topology evidence="1">Single-pass type I membrane protein</topology>
    </subcellularLocation>
</comment>
<evidence type="ECO:0000256" key="9">
    <source>
        <dbReference type="ARBA" id="ARBA00023316"/>
    </source>
</evidence>
<dbReference type="GO" id="GO:0071555">
    <property type="term" value="P:cell wall organization"/>
    <property type="evidence" value="ECO:0007669"/>
    <property type="project" value="UniProtKB-KW"/>
</dbReference>
<evidence type="ECO:0000256" key="1">
    <source>
        <dbReference type="ARBA" id="ARBA00004115"/>
    </source>
</evidence>
<keyword evidence="8 10" id="KW-0472">Membrane</keyword>
<evidence type="ECO:0000256" key="10">
    <source>
        <dbReference type="SAM" id="Phobius"/>
    </source>
</evidence>
<dbReference type="GO" id="GO:0006078">
    <property type="term" value="P:(1-&gt;6)-beta-D-glucan biosynthetic process"/>
    <property type="evidence" value="ECO:0007669"/>
    <property type="project" value="TreeGrafter"/>
</dbReference>
<organism evidence="11 12">
    <name type="scientific">Cerrena zonata</name>
    <dbReference type="NCBI Taxonomy" id="2478898"/>
    <lineage>
        <taxon>Eukaryota</taxon>
        <taxon>Fungi</taxon>
        <taxon>Dikarya</taxon>
        <taxon>Basidiomycota</taxon>
        <taxon>Agaricomycotina</taxon>
        <taxon>Agaricomycetes</taxon>
        <taxon>Polyporales</taxon>
        <taxon>Cerrenaceae</taxon>
        <taxon>Cerrena</taxon>
    </lineage>
</organism>
<dbReference type="Proteomes" id="UP001385951">
    <property type="component" value="Unassembled WGS sequence"/>
</dbReference>
<evidence type="ECO:0000256" key="6">
    <source>
        <dbReference type="ARBA" id="ARBA00022824"/>
    </source>
</evidence>
<comment type="caution">
    <text evidence="11">The sequence shown here is derived from an EMBL/GenBank/DDBJ whole genome shotgun (WGS) entry which is preliminary data.</text>
</comment>
<evidence type="ECO:0000256" key="7">
    <source>
        <dbReference type="ARBA" id="ARBA00022989"/>
    </source>
</evidence>
<dbReference type="PANTHER" id="PTHR28285">
    <property type="entry name" value="PROTEIN BIG1"/>
    <property type="match status" value="1"/>
</dbReference>
<sequence length="316" mass="36788">MIEAFKASPLVLASHKLVKGLRDELEHGNSQPHSETSVTNMLKKLMTECSSDAYLLVNQPGLRYEDMVGVHEQRWPFLQKYLTLASSVVGIPWVKGTVDLNFVENYLIKNCEAETITVLNEDEAEVGKYIDTRKRIIRVELSEIPEDIEEDERGLILKSHDELIRQILRKVPSPHYTIILTSSTTSSFHPIPPLVVESKPQKYEMFNEIINHPSRQKEVERNAHNYQNKAPEWNQDRNTVNRYLKNRKNDEVHLFRGEKSMELWKQNEKIVSTMLVMIVSIFLMKIMKLVKYIQHKLIAMLQKPNRKQGLLDKKSD</sequence>
<evidence type="ECO:0000313" key="11">
    <source>
        <dbReference type="EMBL" id="KAK7679796.1"/>
    </source>
</evidence>
<evidence type="ECO:0000313" key="12">
    <source>
        <dbReference type="Proteomes" id="UP001385951"/>
    </source>
</evidence>
<dbReference type="GO" id="GO:0009272">
    <property type="term" value="P:fungal-type cell wall biogenesis"/>
    <property type="evidence" value="ECO:0007669"/>
    <property type="project" value="TreeGrafter"/>
</dbReference>
<keyword evidence="5" id="KW-0732">Signal</keyword>
<name>A0AAW0FGA8_9APHY</name>
<accession>A0AAW0FGA8</accession>
<feature type="transmembrane region" description="Helical" evidence="10">
    <location>
        <begin position="270"/>
        <end position="290"/>
    </location>
</feature>
<evidence type="ECO:0000256" key="3">
    <source>
        <dbReference type="ARBA" id="ARBA00022089"/>
    </source>
</evidence>
<comment type="similarity">
    <text evidence="2">Belongs to the BIG1 family.</text>
</comment>
<proteinExistence type="inferred from homology"/>
<evidence type="ECO:0000256" key="5">
    <source>
        <dbReference type="ARBA" id="ARBA00022729"/>
    </source>
</evidence>
<keyword evidence="4 10" id="KW-0812">Transmembrane</keyword>
<protein>
    <recommendedName>
        <fullName evidence="3">Protein BIG1</fullName>
    </recommendedName>
</protein>
<evidence type="ECO:0000256" key="2">
    <source>
        <dbReference type="ARBA" id="ARBA00008203"/>
    </source>
</evidence>